<name>A0ABQ3XGJ9_9ACTN</name>
<organism evidence="2 3">
    <name type="scientific">Actinoplanes couchii</name>
    <dbReference type="NCBI Taxonomy" id="403638"/>
    <lineage>
        <taxon>Bacteria</taxon>
        <taxon>Bacillati</taxon>
        <taxon>Actinomycetota</taxon>
        <taxon>Actinomycetes</taxon>
        <taxon>Micromonosporales</taxon>
        <taxon>Micromonosporaceae</taxon>
        <taxon>Actinoplanes</taxon>
    </lineage>
</organism>
<keyword evidence="1" id="KW-0812">Transmembrane</keyword>
<dbReference type="Proteomes" id="UP000612282">
    <property type="component" value="Unassembled WGS sequence"/>
</dbReference>
<dbReference type="EMBL" id="BOMG01000074">
    <property type="protein sequence ID" value="GID57602.1"/>
    <property type="molecule type" value="Genomic_DNA"/>
</dbReference>
<gene>
    <name evidence="2" type="ORF">Aco03nite_060060</name>
</gene>
<keyword evidence="1" id="KW-1133">Transmembrane helix</keyword>
<feature type="transmembrane region" description="Helical" evidence="1">
    <location>
        <begin position="31"/>
        <end position="49"/>
    </location>
</feature>
<sequence length="55" mass="5835">MSFRTEALALLLVGVACLAFGILVLDKPWPLALLLVGAPFGSAALVLLARSRRDK</sequence>
<dbReference type="PROSITE" id="PS51257">
    <property type="entry name" value="PROKAR_LIPOPROTEIN"/>
    <property type="match status" value="1"/>
</dbReference>
<keyword evidence="3" id="KW-1185">Reference proteome</keyword>
<feature type="transmembrane region" description="Helical" evidence="1">
    <location>
        <begin position="7"/>
        <end position="25"/>
    </location>
</feature>
<evidence type="ECO:0000313" key="2">
    <source>
        <dbReference type="EMBL" id="GID57602.1"/>
    </source>
</evidence>
<comment type="caution">
    <text evidence="2">The sequence shown here is derived from an EMBL/GenBank/DDBJ whole genome shotgun (WGS) entry which is preliminary data.</text>
</comment>
<dbReference type="RefSeq" id="WP_203800635.1">
    <property type="nucleotide sequence ID" value="NZ_BAAAQE010000034.1"/>
</dbReference>
<reference evidence="2 3" key="1">
    <citation type="submission" date="2021-01" db="EMBL/GenBank/DDBJ databases">
        <title>Whole genome shotgun sequence of Actinoplanes couchii NBRC 106145.</title>
        <authorList>
            <person name="Komaki H."/>
            <person name="Tamura T."/>
        </authorList>
    </citation>
    <scope>NUCLEOTIDE SEQUENCE [LARGE SCALE GENOMIC DNA]</scope>
    <source>
        <strain evidence="2 3">NBRC 106145</strain>
    </source>
</reference>
<accession>A0ABQ3XGJ9</accession>
<proteinExistence type="predicted"/>
<protein>
    <submittedName>
        <fullName evidence="2">Uncharacterized protein</fullName>
    </submittedName>
</protein>
<evidence type="ECO:0000313" key="3">
    <source>
        <dbReference type="Proteomes" id="UP000612282"/>
    </source>
</evidence>
<keyword evidence="1" id="KW-0472">Membrane</keyword>
<evidence type="ECO:0000256" key="1">
    <source>
        <dbReference type="SAM" id="Phobius"/>
    </source>
</evidence>